<dbReference type="SUPFAM" id="SSF53474">
    <property type="entry name" value="alpha/beta-Hydrolases"/>
    <property type="match status" value="1"/>
</dbReference>
<gene>
    <name evidence="3" type="primary">axeA1_1</name>
    <name evidence="3" type="ORF">Q31b_31090</name>
</gene>
<dbReference type="AlphaFoldDB" id="A0A5C6DYY9"/>
<protein>
    <submittedName>
        <fullName evidence="3">Acetylxylan esterase</fullName>
        <ecNumber evidence="3">3.1.1.72</ecNumber>
    </submittedName>
</protein>
<evidence type="ECO:0000256" key="1">
    <source>
        <dbReference type="ARBA" id="ARBA00022801"/>
    </source>
</evidence>
<dbReference type="InterPro" id="IPR029058">
    <property type="entry name" value="AB_hydrolase_fold"/>
</dbReference>
<dbReference type="EMBL" id="SJPY01000004">
    <property type="protein sequence ID" value="TWU41655.1"/>
    <property type="molecule type" value="Genomic_DNA"/>
</dbReference>
<dbReference type="Pfam" id="PF20434">
    <property type="entry name" value="BD-FAE"/>
    <property type="match status" value="1"/>
</dbReference>
<dbReference type="InterPro" id="IPR049492">
    <property type="entry name" value="BD-FAE-like_dom"/>
</dbReference>
<proteinExistence type="predicted"/>
<accession>A0A5C6DYY9</accession>
<evidence type="ECO:0000313" key="3">
    <source>
        <dbReference type="EMBL" id="TWU41655.1"/>
    </source>
</evidence>
<evidence type="ECO:0000259" key="2">
    <source>
        <dbReference type="Pfam" id="PF20434"/>
    </source>
</evidence>
<dbReference type="PANTHER" id="PTHR48081:SF6">
    <property type="entry name" value="PEPTIDASE S9 PROLYL OLIGOPEPTIDASE CATALYTIC DOMAIN-CONTAINING PROTEIN"/>
    <property type="match status" value="1"/>
</dbReference>
<sequence>MVRTEPSEPSASAKFDLGVADLARDTIGAAQAVRGLAISASANSKQPTHPISWLRALLMILQLPIRSLSPLVLCLLMTNLPTDLVTTAFADEPNTLTQPVWPLGVPGARFTQEGDNPQLYIRLAKSDSPTPMVVVFPGGGYSRHAMDHEGHEFAAWFESMGISSAICTYRLRGNGNGGEGYGHPAPMHDAQRAIQTLRARAKEFNVNPEQIGVIGFSAGGHLAATASTHFAQIRGDSEDPIARVSSRPDFSILCYGVLSMGTSYTHRGSQKNLLGTEPDPRLLASLNTPAQVTRDTPPTFLFHTAADKSVPVENSLQYYRACVEHGVSAEMHLFNEGGHGLGMAHSVAGTSQWPELCRAWLMRITEAND</sequence>
<dbReference type="GO" id="GO:0046555">
    <property type="term" value="F:acetylxylan esterase activity"/>
    <property type="evidence" value="ECO:0007669"/>
    <property type="project" value="UniProtKB-EC"/>
</dbReference>
<reference evidence="3 4" key="1">
    <citation type="submission" date="2019-02" db="EMBL/GenBank/DDBJ databases">
        <title>Deep-cultivation of Planctomycetes and their phenomic and genomic characterization uncovers novel biology.</title>
        <authorList>
            <person name="Wiegand S."/>
            <person name="Jogler M."/>
            <person name="Boedeker C."/>
            <person name="Pinto D."/>
            <person name="Vollmers J."/>
            <person name="Rivas-Marin E."/>
            <person name="Kohn T."/>
            <person name="Peeters S.H."/>
            <person name="Heuer A."/>
            <person name="Rast P."/>
            <person name="Oberbeckmann S."/>
            <person name="Bunk B."/>
            <person name="Jeske O."/>
            <person name="Meyerdierks A."/>
            <person name="Storesund J.E."/>
            <person name="Kallscheuer N."/>
            <person name="Luecker S."/>
            <person name="Lage O.M."/>
            <person name="Pohl T."/>
            <person name="Merkel B.J."/>
            <person name="Hornburger P."/>
            <person name="Mueller R.-W."/>
            <person name="Bruemmer F."/>
            <person name="Labrenz M."/>
            <person name="Spormann A.M."/>
            <person name="Op Den Camp H."/>
            <person name="Overmann J."/>
            <person name="Amann R."/>
            <person name="Jetten M.S.M."/>
            <person name="Mascher T."/>
            <person name="Medema M.H."/>
            <person name="Devos D.P."/>
            <person name="Kaster A.-K."/>
            <person name="Ovreas L."/>
            <person name="Rohde M."/>
            <person name="Galperin M.Y."/>
            <person name="Jogler C."/>
        </authorList>
    </citation>
    <scope>NUCLEOTIDE SEQUENCE [LARGE SCALE GENOMIC DNA]</scope>
    <source>
        <strain evidence="3 4">Q31b</strain>
    </source>
</reference>
<dbReference type="InterPro" id="IPR050300">
    <property type="entry name" value="GDXG_lipolytic_enzyme"/>
</dbReference>
<dbReference type="Gene3D" id="3.40.50.1820">
    <property type="entry name" value="alpha/beta hydrolase"/>
    <property type="match status" value="1"/>
</dbReference>
<evidence type="ECO:0000313" key="4">
    <source>
        <dbReference type="Proteomes" id="UP000315471"/>
    </source>
</evidence>
<feature type="domain" description="BD-FAE-like" evidence="2">
    <location>
        <begin position="124"/>
        <end position="318"/>
    </location>
</feature>
<keyword evidence="1 3" id="KW-0378">Hydrolase</keyword>
<keyword evidence="4" id="KW-1185">Reference proteome</keyword>
<comment type="caution">
    <text evidence="3">The sequence shown here is derived from an EMBL/GenBank/DDBJ whole genome shotgun (WGS) entry which is preliminary data.</text>
</comment>
<name>A0A5C6DYY9_9BACT</name>
<dbReference type="Proteomes" id="UP000315471">
    <property type="component" value="Unassembled WGS sequence"/>
</dbReference>
<organism evidence="3 4">
    <name type="scientific">Novipirellula aureliae</name>
    <dbReference type="NCBI Taxonomy" id="2527966"/>
    <lineage>
        <taxon>Bacteria</taxon>
        <taxon>Pseudomonadati</taxon>
        <taxon>Planctomycetota</taxon>
        <taxon>Planctomycetia</taxon>
        <taxon>Pirellulales</taxon>
        <taxon>Pirellulaceae</taxon>
        <taxon>Novipirellula</taxon>
    </lineage>
</organism>
<dbReference type="PANTHER" id="PTHR48081">
    <property type="entry name" value="AB HYDROLASE SUPERFAMILY PROTEIN C4A8.06C"/>
    <property type="match status" value="1"/>
</dbReference>
<dbReference type="EC" id="3.1.1.72" evidence="3"/>
<dbReference type="RefSeq" id="WP_231617583.1">
    <property type="nucleotide sequence ID" value="NZ_SJPY01000004.1"/>
</dbReference>